<name>L1J156_GUITC</name>
<dbReference type="Proteomes" id="UP000011087">
    <property type="component" value="Unassembled WGS sequence"/>
</dbReference>
<organism evidence="2">
    <name type="scientific">Guillardia theta (strain CCMP2712)</name>
    <name type="common">Cryptophyte</name>
    <dbReference type="NCBI Taxonomy" id="905079"/>
    <lineage>
        <taxon>Eukaryota</taxon>
        <taxon>Cryptophyceae</taxon>
        <taxon>Pyrenomonadales</taxon>
        <taxon>Geminigeraceae</taxon>
        <taxon>Guillardia</taxon>
    </lineage>
</organism>
<sequence length="168" mass="18726">MATYGLIHDEEEAVLRCNPTNAELQSDADRSRRVKLFGAASAAVLLSVAVLLVALRSETSKEVVMPQYQCAPGTLANVPSMSTQPDDRQDAAITPDWTDVMTALTREVSEDTAEIAGLKATVMRLQNWKRNAEPRIRYLTHVQRWMRHQYADHFYAHTPPCADVSTAL</sequence>
<keyword evidence="1" id="KW-0812">Transmembrane</keyword>
<evidence type="ECO:0000313" key="2">
    <source>
        <dbReference type="EMBL" id="EKX41859.1"/>
    </source>
</evidence>
<dbReference type="KEGG" id="gtt:GUITHDRAFT_141616"/>
<feature type="transmembrane region" description="Helical" evidence="1">
    <location>
        <begin position="36"/>
        <end position="55"/>
    </location>
</feature>
<dbReference type="AlphaFoldDB" id="L1J156"/>
<dbReference type="EnsemblProtists" id="EKX41859">
    <property type="protein sequence ID" value="EKX41859"/>
    <property type="gene ID" value="GUITHDRAFT_141616"/>
</dbReference>
<reference evidence="4" key="2">
    <citation type="submission" date="2012-11" db="EMBL/GenBank/DDBJ databases">
        <authorList>
            <person name="Kuo A."/>
            <person name="Curtis B.A."/>
            <person name="Tanifuji G."/>
            <person name="Burki F."/>
            <person name="Gruber A."/>
            <person name="Irimia M."/>
            <person name="Maruyama S."/>
            <person name="Arias M.C."/>
            <person name="Ball S.G."/>
            <person name="Gile G.H."/>
            <person name="Hirakawa Y."/>
            <person name="Hopkins J.F."/>
            <person name="Rensing S.A."/>
            <person name="Schmutz J."/>
            <person name="Symeonidi A."/>
            <person name="Elias M."/>
            <person name="Eveleigh R.J."/>
            <person name="Herman E.K."/>
            <person name="Klute M.J."/>
            <person name="Nakayama T."/>
            <person name="Obornik M."/>
            <person name="Reyes-Prieto A."/>
            <person name="Armbrust E.V."/>
            <person name="Aves S.J."/>
            <person name="Beiko R.G."/>
            <person name="Coutinho P."/>
            <person name="Dacks J.B."/>
            <person name="Durnford D.G."/>
            <person name="Fast N.M."/>
            <person name="Green B.R."/>
            <person name="Grisdale C."/>
            <person name="Hempe F."/>
            <person name="Henrissat B."/>
            <person name="Hoppner M.P."/>
            <person name="Ishida K.-I."/>
            <person name="Kim E."/>
            <person name="Koreny L."/>
            <person name="Kroth P.G."/>
            <person name="Liu Y."/>
            <person name="Malik S.-B."/>
            <person name="Maier U.G."/>
            <person name="McRose D."/>
            <person name="Mock T."/>
            <person name="Neilson J.A."/>
            <person name="Onodera N.T."/>
            <person name="Poole A.M."/>
            <person name="Pritham E.J."/>
            <person name="Richards T.A."/>
            <person name="Rocap G."/>
            <person name="Roy S.W."/>
            <person name="Sarai C."/>
            <person name="Schaack S."/>
            <person name="Shirato S."/>
            <person name="Slamovits C.H."/>
            <person name="Spencer D.F."/>
            <person name="Suzuki S."/>
            <person name="Worden A.Z."/>
            <person name="Zauner S."/>
            <person name="Barry K."/>
            <person name="Bell C."/>
            <person name="Bharti A.K."/>
            <person name="Crow J.A."/>
            <person name="Grimwood J."/>
            <person name="Kramer R."/>
            <person name="Lindquist E."/>
            <person name="Lucas S."/>
            <person name="Salamov A."/>
            <person name="McFadden G.I."/>
            <person name="Lane C.E."/>
            <person name="Keeling P.J."/>
            <person name="Gray M.W."/>
            <person name="Grigoriev I.V."/>
            <person name="Archibald J.M."/>
        </authorList>
    </citation>
    <scope>NUCLEOTIDE SEQUENCE</scope>
    <source>
        <strain evidence="4">CCMP2712</strain>
    </source>
</reference>
<evidence type="ECO:0000313" key="4">
    <source>
        <dbReference type="Proteomes" id="UP000011087"/>
    </source>
</evidence>
<keyword evidence="4" id="KW-1185">Reference proteome</keyword>
<protein>
    <submittedName>
        <fullName evidence="2 3">Uncharacterized protein</fullName>
    </submittedName>
</protein>
<evidence type="ECO:0000313" key="3">
    <source>
        <dbReference type="EnsemblProtists" id="EKX41859"/>
    </source>
</evidence>
<dbReference type="RefSeq" id="XP_005828839.1">
    <property type="nucleotide sequence ID" value="XM_005828782.1"/>
</dbReference>
<gene>
    <name evidence="2" type="ORF">GUITHDRAFT_141616</name>
</gene>
<dbReference type="GeneID" id="17298591"/>
<keyword evidence="1" id="KW-0472">Membrane</keyword>
<accession>L1J156</accession>
<evidence type="ECO:0000256" key="1">
    <source>
        <dbReference type="SAM" id="Phobius"/>
    </source>
</evidence>
<dbReference type="EMBL" id="JH993020">
    <property type="protein sequence ID" value="EKX41859.1"/>
    <property type="molecule type" value="Genomic_DNA"/>
</dbReference>
<dbReference type="HOGENOM" id="CLU_1589561_0_0_1"/>
<dbReference type="PaxDb" id="55529-EKX41859"/>
<reference evidence="3" key="3">
    <citation type="submission" date="2016-03" db="UniProtKB">
        <authorList>
            <consortium name="EnsemblProtists"/>
        </authorList>
    </citation>
    <scope>IDENTIFICATION</scope>
</reference>
<keyword evidence="1" id="KW-1133">Transmembrane helix</keyword>
<proteinExistence type="predicted"/>
<reference evidence="2 4" key="1">
    <citation type="journal article" date="2012" name="Nature">
        <title>Algal genomes reveal evolutionary mosaicism and the fate of nucleomorphs.</title>
        <authorList>
            <consortium name="DOE Joint Genome Institute"/>
            <person name="Curtis B.A."/>
            <person name="Tanifuji G."/>
            <person name="Burki F."/>
            <person name="Gruber A."/>
            <person name="Irimia M."/>
            <person name="Maruyama S."/>
            <person name="Arias M.C."/>
            <person name="Ball S.G."/>
            <person name="Gile G.H."/>
            <person name="Hirakawa Y."/>
            <person name="Hopkins J.F."/>
            <person name="Kuo A."/>
            <person name="Rensing S.A."/>
            <person name="Schmutz J."/>
            <person name="Symeonidi A."/>
            <person name="Elias M."/>
            <person name="Eveleigh R.J."/>
            <person name="Herman E.K."/>
            <person name="Klute M.J."/>
            <person name="Nakayama T."/>
            <person name="Obornik M."/>
            <person name="Reyes-Prieto A."/>
            <person name="Armbrust E.V."/>
            <person name="Aves S.J."/>
            <person name="Beiko R.G."/>
            <person name="Coutinho P."/>
            <person name="Dacks J.B."/>
            <person name="Durnford D.G."/>
            <person name="Fast N.M."/>
            <person name="Green B.R."/>
            <person name="Grisdale C.J."/>
            <person name="Hempel F."/>
            <person name="Henrissat B."/>
            <person name="Hoppner M.P."/>
            <person name="Ishida K."/>
            <person name="Kim E."/>
            <person name="Koreny L."/>
            <person name="Kroth P.G."/>
            <person name="Liu Y."/>
            <person name="Malik S.B."/>
            <person name="Maier U.G."/>
            <person name="McRose D."/>
            <person name="Mock T."/>
            <person name="Neilson J.A."/>
            <person name="Onodera N.T."/>
            <person name="Poole A.M."/>
            <person name="Pritham E.J."/>
            <person name="Richards T.A."/>
            <person name="Rocap G."/>
            <person name="Roy S.W."/>
            <person name="Sarai C."/>
            <person name="Schaack S."/>
            <person name="Shirato S."/>
            <person name="Slamovits C.H."/>
            <person name="Spencer D.F."/>
            <person name="Suzuki S."/>
            <person name="Worden A.Z."/>
            <person name="Zauner S."/>
            <person name="Barry K."/>
            <person name="Bell C."/>
            <person name="Bharti A.K."/>
            <person name="Crow J.A."/>
            <person name="Grimwood J."/>
            <person name="Kramer R."/>
            <person name="Lindquist E."/>
            <person name="Lucas S."/>
            <person name="Salamov A."/>
            <person name="McFadden G.I."/>
            <person name="Lane C.E."/>
            <person name="Keeling P.J."/>
            <person name="Gray M.W."/>
            <person name="Grigoriev I.V."/>
            <person name="Archibald J.M."/>
        </authorList>
    </citation>
    <scope>NUCLEOTIDE SEQUENCE</scope>
    <source>
        <strain evidence="2 4">CCMP2712</strain>
    </source>
</reference>